<keyword evidence="5" id="KW-0539">Nucleus</keyword>
<dbReference type="GO" id="GO:0046983">
    <property type="term" value="F:protein dimerization activity"/>
    <property type="evidence" value="ECO:0007669"/>
    <property type="project" value="InterPro"/>
</dbReference>
<evidence type="ECO:0000256" key="1">
    <source>
        <dbReference type="ARBA" id="ARBA00004123"/>
    </source>
</evidence>
<evidence type="ECO:0000313" key="9">
    <source>
        <dbReference type="EMBL" id="CDO97392.1"/>
    </source>
</evidence>
<dbReference type="GO" id="GO:0005634">
    <property type="term" value="C:nucleus"/>
    <property type="evidence" value="ECO:0007669"/>
    <property type="project" value="UniProtKB-SubCell"/>
</dbReference>
<feature type="domain" description="K-box" evidence="8">
    <location>
        <begin position="87"/>
        <end position="177"/>
    </location>
</feature>
<dbReference type="OrthoDB" id="1898716at2759"/>
<dbReference type="InterPro" id="IPR033896">
    <property type="entry name" value="MEF2-like_N"/>
</dbReference>
<dbReference type="PROSITE" id="PS50066">
    <property type="entry name" value="MADS_BOX_2"/>
    <property type="match status" value="1"/>
</dbReference>
<dbReference type="Pfam" id="PF01486">
    <property type="entry name" value="K-box"/>
    <property type="match status" value="1"/>
</dbReference>
<feature type="region of interest" description="Disordered" evidence="6">
    <location>
        <begin position="176"/>
        <end position="202"/>
    </location>
</feature>
<dbReference type="AlphaFoldDB" id="A0A068TMY7"/>
<dbReference type="InterPro" id="IPR050142">
    <property type="entry name" value="MADS-box/MEF2_TF"/>
</dbReference>
<name>A0A068TMY7_COFCA</name>
<dbReference type="PANTHER" id="PTHR48019">
    <property type="entry name" value="SERUM RESPONSE FACTOR HOMOLOG"/>
    <property type="match status" value="1"/>
</dbReference>
<sequence>MVRQRIQIKRIDNLTARQVTFSKRRRGLFKKAQELSTLCDAEIALIVFSATGKLFEYCSSSMMQVIERHRLCSEDIGRQDKHPPHHTQRENHTHAMLAEEIKEKTAELRHLKGEELVGLSMEDLVKLEKLVEAGLSRIAKTKGDKFMKEIGILKKKAALLKEENAKLRQKVAGTSEDETPLLEQGISSESVTRLSDQAGSCPRDLNNSDTFLQLGEDEIAVAEDRIYNLSIAGSMMPRNCSLCCIIFFKKNNMHVCQACGSLST</sequence>
<dbReference type="InterPro" id="IPR002100">
    <property type="entry name" value="TF_MADSbox"/>
</dbReference>
<dbReference type="InterPro" id="IPR002487">
    <property type="entry name" value="TF_Kbox"/>
</dbReference>
<dbReference type="GO" id="GO:0003700">
    <property type="term" value="F:DNA-binding transcription factor activity"/>
    <property type="evidence" value="ECO:0007669"/>
    <property type="project" value="InterPro"/>
</dbReference>
<keyword evidence="4" id="KW-0804">Transcription</keyword>
<dbReference type="CDD" id="cd00265">
    <property type="entry name" value="MADS_MEF2_like"/>
    <property type="match status" value="1"/>
</dbReference>
<accession>A0A068TMY7</accession>
<keyword evidence="10" id="KW-1185">Reference proteome</keyword>
<dbReference type="OMA" id="MHRLDRP"/>
<dbReference type="PROSITE" id="PS51297">
    <property type="entry name" value="K_BOX"/>
    <property type="match status" value="1"/>
</dbReference>
<feature type="domain" description="MADS-box" evidence="7">
    <location>
        <begin position="1"/>
        <end position="61"/>
    </location>
</feature>
<dbReference type="Gramene" id="CDO97392">
    <property type="protein sequence ID" value="CDO97392"/>
    <property type="gene ID" value="GSCOC_T00014721001"/>
</dbReference>
<reference evidence="10" key="1">
    <citation type="journal article" date="2014" name="Science">
        <title>The coffee genome provides insight into the convergent evolution of caffeine biosynthesis.</title>
        <authorList>
            <person name="Denoeud F."/>
            <person name="Carretero-Paulet L."/>
            <person name="Dereeper A."/>
            <person name="Droc G."/>
            <person name="Guyot R."/>
            <person name="Pietrella M."/>
            <person name="Zheng C."/>
            <person name="Alberti A."/>
            <person name="Anthony F."/>
            <person name="Aprea G."/>
            <person name="Aury J.M."/>
            <person name="Bento P."/>
            <person name="Bernard M."/>
            <person name="Bocs S."/>
            <person name="Campa C."/>
            <person name="Cenci A."/>
            <person name="Combes M.C."/>
            <person name="Crouzillat D."/>
            <person name="Da Silva C."/>
            <person name="Daddiego L."/>
            <person name="De Bellis F."/>
            <person name="Dussert S."/>
            <person name="Garsmeur O."/>
            <person name="Gayraud T."/>
            <person name="Guignon V."/>
            <person name="Jahn K."/>
            <person name="Jamilloux V."/>
            <person name="Joet T."/>
            <person name="Labadie K."/>
            <person name="Lan T."/>
            <person name="Leclercq J."/>
            <person name="Lepelley M."/>
            <person name="Leroy T."/>
            <person name="Li L.T."/>
            <person name="Librado P."/>
            <person name="Lopez L."/>
            <person name="Munoz A."/>
            <person name="Noel B."/>
            <person name="Pallavicini A."/>
            <person name="Perrotta G."/>
            <person name="Poncet V."/>
            <person name="Pot D."/>
            <person name="Priyono X."/>
            <person name="Rigoreau M."/>
            <person name="Rouard M."/>
            <person name="Rozas J."/>
            <person name="Tranchant-Dubreuil C."/>
            <person name="VanBuren R."/>
            <person name="Zhang Q."/>
            <person name="Andrade A.C."/>
            <person name="Argout X."/>
            <person name="Bertrand B."/>
            <person name="de Kochko A."/>
            <person name="Graziosi G."/>
            <person name="Henry R.J."/>
            <person name="Jayarama X."/>
            <person name="Ming R."/>
            <person name="Nagai C."/>
            <person name="Rounsley S."/>
            <person name="Sankoff D."/>
            <person name="Giuliano G."/>
            <person name="Albert V.A."/>
            <person name="Wincker P."/>
            <person name="Lashermes P."/>
        </authorList>
    </citation>
    <scope>NUCLEOTIDE SEQUENCE [LARGE SCALE GENOMIC DNA]</scope>
    <source>
        <strain evidence="10">cv. DH200-94</strain>
    </source>
</reference>
<evidence type="ECO:0000259" key="7">
    <source>
        <dbReference type="PROSITE" id="PS50066"/>
    </source>
</evidence>
<dbReference type="PhylomeDB" id="A0A068TMY7"/>
<dbReference type="Proteomes" id="UP000295252">
    <property type="component" value="Chromosome IV"/>
</dbReference>
<dbReference type="Gene3D" id="3.40.1810.10">
    <property type="entry name" value="Transcription factor, MADS-box"/>
    <property type="match status" value="1"/>
</dbReference>
<dbReference type="SUPFAM" id="SSF55455">
    <property type="entry name" value="SRF-like"/>
    <property type="match status" value="1"/>
</dbReference>
<evidence type="ECO:0000256" key="2">
    <source>
        <dbReference type="ARBA" id="ARBA00023015"/>
    </source>
</evidence>
<proteinExistence type="predicted"/>
<dbReference type="GO" id="GO:0045944">
    <property type="term" value="P:positive regulation of transcription by RNA polymerase II"/>
    <property type="evidence" value="ECO:0007669"/>
    <property type="project" value="InterPro"/>
</dbReference>
<dbReference type="EMBL" id="HG739085">
    <property type="protein sequence ID" value="CDO97392.1"/>
    <property type="molecule type" value="Genomic_DNA"/>
</dbReference>
<dbReference type="SMART" id="SM00432">
    <property type="entry name" value="MADS"/>
    <property type="match status" value="1"/>
</dbReference>
<keyword evidence="3" id="KW-0238">DNA-binding</keyword>
<evidence type="ECO:0000256" key="5">
    <source>
        <dbReference type="ARBA" id="ARBA00023242"/>
    </source>
</evidence>
<evidence type="ECO:0000256" key="4">
    <source>
        <dbReference type="ARBA" id="ARBA00023163"/>
    </source>
</evidence>
<dbReference type="PROSITE" id="PS00350">
    <property type="entry name" value="MADS_BOX_1"/>
    <property type="match status" value="1"/>
</dbReference>
<evidence type="ECO:0000256" key="6">
    <source>
        <dbReference type="SAM" id="MobiDB-lite"/>
    </source>
</evidence>
<dbReference type="PRINTS" id="PR00404">
    <property type="entry name" value="MADSDOMAIN"/>
</dbReference>
<organism evidence="9 10">
    <name type="scientific">Coffea canephora</name>
    <name type="common">Robusta coffee</name>
    <dbReference type="NCBI Taxonomy" id="49390"/>
    <lineage>
        <taxon>Eukaryota</taxon>
        <taxon>Viridiplantae</taxon>
        <taxon>Streptophyta</taxon>
        <taxon>Embryophyta</taxon>
        <taxon>Tracheophyta</taxon>
        <taxon>Spermatophyta</taxon>
        <taxon>Magnoliopsida</taxon>
        <taxon>eudicotyledons</taxon>
        <taxon>Gunneridae</taxon>
        <taxon>Pentapetalae</taxon>
        <taxon>asterids</taxon>
        <taxon>lamiids</taxon>
        <taxon>Gentianales</taxon>
        <taxon>Rubiaceae</taxon>
        <taxon>Ixoroideae</taxon>
        <taxon>Gardenieae complex</taxon>
        <taxon>Bertiereae - Coffeeae clade</taxon>
        <taxon>Coffeeae</taxon>
        <taxon>Coffea</taxon>
    </lineage>
</organism>
<comment type="subcellular location">
    <subcellularLocation>
        <location evidence="1">Nucleus</location>
    </subcellularLocation>
</comment>
<dbReference type="Pfam" id="PF00319">
    <property type="entry name" value="SRF-TF"/>
    <property type="match status" value="1"/>
</dbReference>
<dbReference type="InParanoid" id="A0A068TMY7"/>
<protein>
    <submittedName>
        <fullName evidence="9">Uncharacterized protein</fullName>
    </submittedName>
</protein>
<evidence type="ECO:0000256" key="3">
    <source>
        <dbReference type="ARBA" id="ARBA00023125"/>
    </source>
</evidence>
<keyword evidence="2" id="KW-0805">Transcription regulation</keyword>
<dbReference type="GO" id="GO:0000977">
    <property type="term" value="F:RNA polymerase II transcription regulatory region sequence-specific DNA binding"/>
    <property type="evidence" value="ECO:0007669"/>
    <property type="project" value="InterPro"/>
</dbReference>
<evidence type="ECO:0000313" key="10">
    <source>
        <dbReference type="Proteomes" id="UP000295252"/>
    </source>
</evidence>
<dbReference type="FunFam" id="3.40.1810.10:FF:000007">
    <property type="entry name" value="Transcription factor, MADS-box"/>
    <property type="match status" value="1"/>
</dbReference>
<evidence type="ECO:0000259" key="8">
    <source>
        <dbReference type="PROSITE" id="PS51297"/>
    </source>
</evidence>
<feature type="compositionally biased region" description="Polar residues" evidence="6">
    <location>
        <begin position="185"/>
        <end position="198"/>
    </location>
</feature>
<dbReference type="InterPro" id="IPR036879">
    <property type="entry name" value="TF_MADSbox_sf"/>
</dbReference>
<gene>
    <name evidence="9" type="ORF">GSCOC_T00014721001</name>
</gene>